<sequence>MRPARYCQLFLSAMATDFLSGPKPFLRKVLVKSGRKLQESGFRLPVPLESMSRAGVPDTTSWQDFYDPVFPSVIRQASDEARVLYFVNSAQPYTVSGYTVRTQKLLHELRRQDVAVYPATRMGYPATIGVVPTRDSVTVDDINYFLLLPSRMSLRRGKNRRIAINLLVEMARQLDITLLHTTTDFRNASLISEVARILEIPWVYEVRGERDKTLELENSGQKSREFLAEFRRRETQAMQAASAVLVLSDVSRRRVEERGVPKDNIYVVPNGFDRDEAIEAPTRDFAREKIGIPSSTKLVGTITSVVDYEGLDSLVLALEFLDDDTKALIVGSGSELPALQRLVEEKGLADRVIFAGKQDPQAIPVWCAALDVFVLPRRDYEVCRAVTPLKPMLAMGMNIPVVASDLPAVREATGELALYVPPDDPQELSEAIRRVLVDPDHFYGHRLEAFLDMRTWQSSAERLIQAYEETLSPDA</sequence>
<name>A0ABY7UFE1_9CORY</name>
<keyword evidence="1 4" id="KW-0328">Glycosyltransferase</keyword>
<protein>
    <submittedName>
        <fullName evidence="4">Alpha-D-kanosaminyltransferase</fullName>
        <ecNumber evidence="4">2.4.1.301</ecNumber>
    </submittedName>
</protein>
<dbReference type="CDD" id="cd03801">
    <property type="entry name" value="GT4_PimA-like"/>
    <property type="match status" value="1"/>
</dbReference>
<keyword evidence="2 4" id="KW-0808">Transferase</keyword>
<dbReference type="Gene3D" id="3.40.50.2000">
    <property type="entry name" value="Glycogen Phosphorylase B"/>
    <property type="match status" value="2"/>
</dbReference>
<dbReference type="GO" id="GO:0016757">
    <property type="term" value="F:glycosyltransferase activity"/>
    <property type="evidence" value="ECO:0007669"/>
    <property type="project" value="UniProtKB-KW"/>
</dbReference>
<dbReference type="InterPro" id="IPR028098">
    <property type="entry name" value="Glyco_trans_4-like_N"/>
</dbReference>
<dbReference type="SUPFAM" id="SSF53756">
    <property type="entry name" value="UDP-Glycosyltransferase/glycogen phosphorylase"/>
    <property type="match status" value="1"/>
</dbReference>
<evidence type="ECO:0000256" key="2">
    <source>
        <dbReference type="ARBA" id="ARBA00022679"/>
    </source>
</evidence>
<dbReference type="PANTHER" id="PTHR12526">
    <property type="entry name" value="GLYCOSYLTRANSFERASE"/>
    <property type="match status" value="1"/>
</dbReference>
<organism evidence="4 5">
    <name type="scientific">Corynebacterium ihumii</name>
    <dbReference type="NCBI Taxonomy" id="1232427"/>
    <lineage>
        <taxon>Bacteria</taxon>
        <taxon>Bacillati</taxon>
        <taxon>Actinomycetota</taxon>
        <taxon>Actinomycetes</taxon>
        <taxon>Mycobacteriales</taxon>
        <taxon>Corynebacteriaceae</taxon>
        <taxon>Corynebacterium</taxon>
    </lineage>
</organism>
<dbReference type="Proteomes" id="UP001220577">
    <property type="component" value="Chromosome"/>
</dbReference>
<evidence type="ECO:0000313" key="4">
    <source>
        <dbReference type="EMBL" id="WCZ35013.1"/>
    </source>
</evidence>
<keyword evidence="5" id="KW-1185">Reference proteome</keyword>
<dbReference type="EMBL" id="CP063190">
    <property type="protein sequence ID" value="WCZ35013.1"/>
    <property type="molecule type" value="Genomic_DNA"/>
</dbReference>
<feature type="domain" description="Glycosyltransferase subfamily 4-like N-terminal" evidence="3">
    <location>
        <begin position="97"/>
        <end position="271"/>
    </location>
</feature>
<dbReference type="Pfam" id="PF13692">
    <property type="entry name" value="Glyco_trans_1_4"/>
    <property type="match status" value="1"/>
</dbReference>
<evidence type="ECO:0000313" key="5">
    <source>
        <dbReference type="Proteomes" id="UP001220577"/>
    </source>
</evidence>
<accession>A0ABY7UFE1</accession>
<dbReference type="EC" id="2.4.1.301" evidence="4"/>
<dbReference type="Pfam" id="PF13579">
    <property type="entry name" value="Glyco_trans_4_4"/>
    <property type="match status" value="1"/>
</dbReference>
<reference evidence="4 5" key="1">
    <citation type="submission" date="2020-10" db="EMBL/GenBank/DDBJ databases">
        <title>Complete genome sequence of Corynebacterium ihumii DSM 45751.</title>
        <authorList>
            <person name="Ruckert C."/>
            <person name="Albersmeier A."/>
            <person name="Busche T."/>
            <person name="Jaenicke S."/>
            <person name="Winkler A."/>
            <person name="Friethjonsson O.H."/>
            <person name="Hreggviethsson G.O."/>
            <person name="Lambert C."/>
            <person name="Badcock D."/>
            <person name="Bernaerts K."/>
            <person name="Anne J."/>
            <person name="Economou A."/>
            <person name="Kalinowski J."/>
        </authorList>
    </citation>
    <scope>NUCLEOTIDE SEQUENCE [LARGE SCALE GENOMIC DNA]</scope>
    <source>
        <strain evidence="4 5">DSM 45751</strain>
    </source>
</reference>
<proteinExistence type="predicted"/>
<evidence type="ECO:0000259" key="3">
    <source>
        <dbReference type="Pfam" id="PF13579"/>
    </source>
</evidence>
<gene>
    <name evidence="4" type="primary">kanE</name>
    <name evidence="4" type="ORF">CIHUM_08010</name>
</gene>
<evidence type="ECO:0000256" key="1">
    <source>
        <dbReference type="ARBA" id="ARBA00022676"/>
    </source>
</evidence>